<evidence type="ECO:0000313" key="2">
    <source>
        <dbReference type="Proteomes" id="UP000011201"/>
    </source>
</evidence>
<sequence>MSNGRENLLLTLIDRQIMLDFQSSLESRINMLRIDSGLFCLPLNYLKYLGNTNQIQSVINTTRFKFYAT</sequence>
<protein>
    <submittedName>
        <fullName evidence="1">Uncharacterized protein</fullName>
    </submittedName>
</protein>
<name>L8MYH2_9CYAN</name>
<evidence type="ECO:0000313" key="1">
    <source>
        <dbReference type="EMBL" id="ELS32536.1"/>
    </source>
</evidence>
<proteinExistence type="predicted"/>
<dbReference type="EMBL" id="ALWB01000089">
    <property type="protein sequence ID" value="ELS32536.1"/>
    <property type="molecule type" value="Genomic_DNA"/>
</dbReference>
<dbReference type="Proteomes" id="UP000011201">
    <property type="component" value="Unassembled WGS sequence"/>
</dbReference>
<organism evidence="1 2">
    <name type="scientific">Pseudanabaena biceps PCC 7429</name>
    <dbReference type="NCBI Taxonomy" id="927668"/>
    <lineage>
        <taxon>Bacteria</taxon>
        <taxon>Bacillati</taxon>
        <taxon>Cyanobacteriota</taxon>
        <taxon>Cyanophyceae</taxon>
        <taxon>Pseudanabaenales</taxon>
        <taxon>Pseudanabaenaceae</taxon>
        <taxon>Pseudanabaena</taxon>
    </lineage>
</organism>
<gene>
    <name evidence="1" type="ORF">Pse7429DRAFT_2234</name>
</gene>
<comment type="caution">
    <text evidence="1">The sequence shown here is derived from an EMBL/GenBank/DDBJ whole genome shotgun (WGS) entry which is preliminary data.</text>
</comment>
<dbReference type="AlphaFoldDB" id="L8MYH2"/>
<keyword evidence="2" id="KW-1185">Reference proteome</keyword>
<reference evidence="1 2" key="1">
    <citation type="journal article" date="2013" name="Proc. Natl. Acad. Sci. U.S.A.">
        <title>Improving the coverage of the cyanobacterial phylum using diversity-driven genome sequencing.</title>
        <authorList>
            <person name="Shih P.M."/>
            <person name="Wu D."/>
            <person name="Latifi A."/>
            <person name="Axen S.D."/>
            <person name="Fewer D.P."/>
            <person name="Talla E."/>
            <person name="Calteau A."/>
            <person name="Cai F."/>
            <person name="Tandeau de Marsac N."/>
            <person name="Rippka R."/>
            <person name="Herdman M."/>
            <person name="Sivonen K."/>
            <person name="Coursin T."/>
            <person name="Laurent T."/>
            <person name="Goodwin L."/>
            <person name="Nolan M."/>
            <person name="Davenport K.W."/>
            <person name="Han C.S."/>
            <person name="Rubin E.M."/>
            <person name="Eisen J.A."/>
            <person name="Woyke T."/>
            <person name="Gugger M."/>
            <person name="Kerfeld C.A."/>
        </authorList>
    </citation>
    <scope>NUCLEOTIDE SEQUENCE [LARGE SCALE GENOMIC DNA]</scope>
    <source>
        <strain evidence="1 2">PCC 7429</strain>
    </source>
</reference>
<accession>L8MYH2</accession>